<dbReference type="EMBL" id="JMQC01000008">
    <property type="protein sequence ID" value="KFN04212.1"/>
    <property type="molecule type" value="Genomic_DNA"/>
</dbReference>
<comment type="caution">
    <text evidence="1">The sequence shown here is derived from an EMBL/GenBank/DDBJ whole genome shotgun (WGS) entry which is preliminary data.</text>
</comment>
<accession>A0A090Z0Q8</accession>
<sequence length="64" mass="7394">MLTEMNLKVVCKEQFSEREIKMLEAFISTISGHSNAFVTKEGVFINPLDKEAGMLYFKKFVFVK</sequence>
<protein>
    <submittedName>
        <fullName evidence="1">Uncharacterized protein</fullName>
    </submittedName>
</protein>
<dbReference type="Proteomes" id="UP000029389">
    <property type="component" value="Unassembled WGS sequence"/>
</dbReference>
<dbReference type="RefSeq" id="WP_241484321.1">
    <property type="nucleotide sequence ID" value="NZ_QVOD01000006.1"/>
</dbReference>
<gene>
    <name evidence="1" type="ORF">DJ93_4821</name>
</gene>
<reference evidence="1 2" key="1">
    <citation type="submission" date="2014-04" db="EMBL/GenBank/DDBJ databases">
        <authorList>
            <person name="Bishop-Lilly K.A."/>
            <person name="Broomall S.M."/>
            <person name="Chain P.S."/>
            <person name="Chertkov O."/>
            <person name="Coyne S.R."/>
            <person name="Daligault H.E."/>
            <person name="Davenport K.W."/>
            <person name="Erkkila T."/>
            <person name="Frey K.G."/>
            <person name="Gibbons H.S."/>
            <person name="Gu W."/>
            <person name="Jaissle J."/>
            <person name="Johnson S.L."/>
            <person name="Koroleva G.I."/>
            <person name="Ladner J.T."/>
            <person name="Lo C.-C."/>
            <person name="Minogue T.D."/>
            <person name="Munk C."/>
            <person name="Palacios G.F."/>
            <person name="Redden C.L."/>
            <person name="Rosenzweig C.N."/>
            <person name="Scholz M.B."/>
            <person name="Teshima H."/>
            <person name="Xu Y."/>
        </authorList>
    </citation>
    <scope>NUCLEOTIDE SEQUENCE [LARGE SCALE GENOMIC DNA]</scope>
    <source>
        <strain evidence="1 2">BHP</strain>
    </source>
</reference>
<name>A0A090Z0Q8_9BACI</name>
<evidence type="ECO:0000313" key="1">
    <source>
        <dbReference type="EMBL" id="KFN04212.1"/>
    </source>
</evidence>
<proteinExistence type="predicted"/>
<evidence type="ECO:0000313" key="2">
    <source>
        <dbReference type="Proteomes" id="UP000029389"/>
    </source>
</evidence>
<dbReference type="AlphaFoldDB" id="A0A090Z0Q8"/>
<dbReference type="PATRIC" id="fig|1405.8.peg.4963"/>
<organism evidence="1 2">
    <name type="scientific">Bacillus clarus</name>
    <dbReference type="NCBI Taxonomy" id="2338372"/>
    <lineage>
        <taxon>Bacteria</taxon>
        <taxon>Bacillati</taxon>
        <taxon>Bacillota</taxon>
        <taxon>Bacilli</taxon>
        <taxon>Bacillales</taxon>
        <taxon>Bacillaceae</taxon>
        <taxon>Bacillus</taxon>
        <taxon>Bacillus cereus group</taxon>
    </lineage>
</organism>